<organism evidence="1 2">
    <name type="scientific">Potamilus streckersoni</name>
    <dbReference type="NCBI Taxonomy" id="2493646"/>
    <lineage>
        <taxon>Eukaryota</taxon>
        <taxon>Metazoa</taxon>
        <taxon>Spiralia</taxon>
        <taxon>Lophotrochozoa</taxon>
        <taxon>Mollusca</taxon>
        <taxon>Bivalvia</taxon>
        <taxon>Autobranchia</taxon>
        <taxon>Heteroconchia</taxon>
        <taxon>Palaeoheterodonta</taxon>
        <taxon>Unionida</taxon>
        <taxon>Unionoidea</taxon>
        <taxon>Unionidae</taxon>
        <taxon>Ambleminae</taxon>
        <taxon>Lampsilini</taxon>
        <taxon>Potamilus</taxon>
    </lineage>
</organism>
<accession>A0AAE0S2A0</accession>
<sequence length="102" mass="12189">MNEMKKLYIFLIRLKNFLIEIRIGYKQMWIYAKATVLISEIKQNYIFGELCQKNKKKNNFDSQDVFTFLKISPTNHKGCNEHVHSSKLKLVRKNTFVTMLDK</sequence>
<gene>
    <name evidence="1" type="ORF">CHS0354_033757</name>
</gene>
<dbReference type="Proteomes" id="UP001195483">
    <property type="component" value="Unassembled WGS sequence"/>
</dbReference>
<reference evidence="1" key="2">
    <citation type="journal article" date="2021" name="Genome Biol. Evol.">
        <title>Developing a high-quality reference genome for a parasitic bivalve with doubly uniparental inheritance (Bivalvia: Unionida).</title>
        <authorList>
            <person name="Smith C.H."/>
        </authorList>
    </citation>
    <scope>NUCLEOTIDE SEQUENCE</scope>
    <source>
        <strain evidence="1">CHS0354</strain>
        <tissue evidence="1">Mantle</tissue>
    </source>
</reference>
<reference evidence="1" key="3">
    <citation type="submission" date="2023-05" db="EMBL/GenBank/DDBJ databases">
        <authorList>
            <person name="Smith C.H."/>
        </authorList>
    </citation>
    <scope>NUCLEOTIDE SEQUENCE</scope>
    <source>
        <strain evidence="1">CHS0354</strain>
        <tissue evidence="1">Mantle</tissue>
    </source>
</reference>
<keyword evidence="2" id="KW-1185">Reference proteome</keyword>
<comment type="caution">
    <text evidence="1">The sequence shown here is derived from an EMBL/GenBank/DDBJ whole genome shotgun (WGS) entry which is preliminary data.</text>
</comment>
<dbReference type="AlphaFoldDB" id="A0AAE0S2A0"/>
<proteinExistence type="predicted"/>
<reference evidence="1" key="1">
    <citation type="journal article" date="2021" name="Genome Biol. Evol.">
        <title>A High-Quality Reference Genome for a Parasitic Bivalve with Doubly Uniparental Inheritance (Bivalvia: Unionida).</title>
        <authorList>
            <person name="Smith C.H."/>
        </authorList>
    </citation>
    <scope>NUCLEOTIDE SEQUENCE</scope>
    <source>
        <strain evidence="1">CHS0354</strain>
    </source>
</reference>
<evidence type="ECO:0000313" key="1">
    <source>
        <dbReference type="EMBL" id="KAK3583962.1"/>
    </source>
</evidence>
<evidence type="ECO:0000313" key="2">
    <source>
        <dbReference type="Proteomes" id="UP001195483"/>
    </source>
</evidence>
<dbReference type="EMBL" id="JAEAOA010001970">
    <property type="protein sequence ID" value="KAK3583962.1"/>
    <property type="molecule type" value="Genomic_DNA"/>
</dbReference>
<name>A0AAE0S2A0_9BIVA</name>
<protein>
    <submittedName>
        <fullName evidence="1">Uncharacterized protein</fullName>
    </submittedName>
</protein>